<name>A0A8S5T5I0_9CAUD</name>
<dbReference type="EMBL" id="BK032745">
    <property type="protein sequence ID" value="DAF58026.1"/>
    <property type="molecule type" value="Genomic_DNA"/>
</dbReference>
<feature type="coiled-coil region" evidence="1">
    <location>
        <begin position="22"/>
        <end position="79"/>
    </location>
</feature>
<sequence length="87" mass="10035">MRAMKEETRKLIFNKNVPMSLIEEFTCKMKALTATAEKLNSVMRETQSFSVKLGCVEQMAQLLEKRDEAEADFLKEARKYVKKGGEQ</sequence>
<evidence type="ECO:0000256" key="1">
    <source>
        <dbReference type="SAM" id="Coils"/>
    </source>
</evidence>
<organism evidence="2">
    <name type="scientific">Siphoviridae sp. ctrpM6</name>
    <dbReference type="NCBI Taxonomy" id="2827956"/>
    <lineage>
        <taxon>Viruses</taxon>
        <taxon>Duplodnaviria</taxon>
        <taxon>Heunggongvirae</taxon>
        <taxon>Uroviricota</taxon>
        <taxon>Caudoviricetes</taxon>
    </lineage>
</organism>
<proteinExistence type="predicted"/>
<evidence type="ECO:0000313" key="2">
    <source>
        <dbReference type="EMBL" id="DAF58026.1"/>
    </source>
</evidence>
<protein>
    <submittedName>
        <fullName evidence="2">Uncharacterized protein</fullName>
    </submittedName>
</protein>
<keyword evidence="1" id="KW-0175">Coiled coil</keyword>
<reference evidence="2" key="1">
    <citation type="journal article" date="2021" name="Proc. Natl. Acad. Sci. U.S.A.">
        <title>A Catalog of Tens of Thousands of Viruses from Human Metagenomes Reveals Hidden Associations with Chronic Diseases.</title>
        <authorList>
            <person name="Tisza M.J."/>
            <person name="Buck C.B."/>
        </authorList>
    </citation>
    <scope>NUCLEOTIDE SEQUENCE</scope>
    <source>
        <strain evidence="2">CtrpM6</strain>
    </source>
</reference>
<accession>A0A8S5T5I0</accession>